<dbReference type="Pfam" id="PF00672">
    <property type="entry name" value="HAMP"/>
    <property type="match status" value="1"/>
</dbReference>
<dbReference type="Gene3D" id="1.10.287.950">
    <property type="entry name" value="Methyl-accepting chemotaxis protein"/>
    <property type="match status" value="1"/>
</dbReference>
<dbReference type="PANTHER" id="PTHR32089:SF112">
    <property type="entry name" value="LYSOZYME-LIKE PROTEIN-RELATED"/>
    <property type="match status" value="1"/>
</dbReference>
<feature type="transmembrane region" description="Helical" evidence="7">
    <location>
        <begin position="183"/>
        <end position="206"/>
    </location>
</feature>
<keyword evidence="2" id="KW-1003">Cell membrane</keyword>
<dbReference type="InterPro" id="IPR024478">
    <property type="entry name" value="HlyB_4HB_MCP"/>
</dbReference>
<dbReference type="SUPFAM" id="SSF58104">
    <property type="entry name" value="Methyl-accepting chemotaxis protein (MCP) signaling domain"/>
    <property type="match status" value="1"/>
</dbReference>
<keyword evidence="11" id="KW-1185">Reference proteome</keyword>
<keyword evidence="3 7" id="KW-0472">Membrane</keyword>
<dbReference type="EMBL" id="CP041217">
    <property type="protein sequence ID" value="QDH19850.1"/>
    <property type="molecule type" value="Genomic_DNA"/>
</dbReference>
<dbReference type="GO" id="GO:0005886">
    <property type="term" value="C:plasma membrane"/>
    <property type="evidence" value="ECO:0007669"/>
    <property type="project" value="UniProtKB-SubCell"/>
</dbReference>
<dbReference type="CDD" id="cd06225">
    <property type="entry name" value="HAMP"/>
    <property type="match status" value="1"/>
</dbReference>
<dbReference type="SUPFAM" id="SSF47170">
    <property type="entry name" value="Aspartate receptor, ligand-binding domain"/>
    <property type="match status" value="1"/>
</dbReference>
<feature type="domain" description="Methyl-accepting transducer" evidence="8">
    <location>
        <begin position="280"/>
        <end position="551"/>
    </location>
</feature>
<evidence type="ECO:0000259" key="9">
    <source>
        <dbReference type="PROSITE" id="PS50885"/>
    </source>
</evidence>
<evidence type="ECO:0000256" key="3">
    <source>
        <dbReference type="ARBA" id="ARBA00023136"/>
    </source>
</evidence>
<dbReference type="CDD" id="cd11386">
    <property type="entry name" value="MCP_signal"/>
    <property type="match status" value="1"/>
</dbReference>
<dbReference type="AlphaFoldDB" id="A0A4Y6USW4"/>
<comment type="subcellular location">
    <subcellularLocation>
        <location evidence="1">Cell membrane</location>
    </subcellularLocation>
</comment>
<feature type="domain" description="HAMP" evidence="9">
    <location>
        <begin position="208"/>
        <end position="261"/>
    </location>
</feature>
<evidence type="ECO:0000256" key="6">
    <source>
        <dbReference type="PROSITE-ProRule" id="PRU00284"/>
    </source>
</evidence>
<evidence type="ECO:0000256" key="4">
    <source>
        <dbReference type="ARBA" id="ARBA00023224"/>
    </source>
</evidence>
<name>A0A4Y6USW4_SACBS</name>
<keyword evidence="4 6" id="KW-0807">Transducer</keyword>
<dbReference type="SMART" id="SM00283">
    <property type="entry name" value="MA"/>
    <property type="match status" value="1"/>
</dbReference>
<dbReference type="PRINTS" id="PR00260">
    <property type="entry name" value="CHEMTRNSDUCR"/>
</dbReference>
<comment type="similarity">
    <text evidence="5">Belongs to the methyl-accepting chemotaxis (MCP) protein family.</text>
</comment>
<evidence type="ECO:0000259" key="8">
    <source>
        <dbReference type="PROSITE" id="PS50111"/>
    </source>
</evidence>
<dbReference type="RefSeq" id="WP_141446237.1">
    <property type="nucleotide sequence ID" value="NZ_CP041217.1"/>
</dbReference>
<dbReference type="KEGG" id="saca:FFV09_02595"/>
<dbReference type="GO" id="GO:0004888">
    <property type="term" value="F:transmembrane signaling receptor activity"/>
    <property type="evidence" value="ECO:0007669"/>
    <property type="project" value="InterPro"/>
</dbReference>
<dbReference type="OrthoDB" id="358716at2"/>
<dbReference type="PANTHER" id="PTHR32089">
    <property type="entry name" value="METHYL-ACCEPTING CHEMOTAXIS PROTEIN MCPB"/>
    <property type="match status" value="1"/>
</dbReference>
<gene>
    <name evidence="10" type="ORF">FFV09_02595</name>
</gene>
<evidence type="ECO:0000256" key="7">
    <source>
        <dbReference type="SAM" id="Phobius"/>
    </source>
</evidence>
<dbReference type="GO" id="GO:0007165">
    <property type="term" value="P:signal transduction"/>
    <property type="evidence" value="ECO:0007669"/>
    <property type="project" value="UniProtKB-KW"/>
</dbReference>
<dbReference type="Proteomes" id="UP000316968">
    <property type="component" value="Chromosome"/>
</dbReference>
<dbReference type="InterPro" id="IPR003660">
    <property type="entry name" value="HAMP_dom"/>
</dbReference>
<dbReference type="GO" id="GO:0006935">
    <property type="term" value="P:chemotaxis"/>
    <property type="evidence" value="ECO:0007669"/>
    <property type="project" value="InterPro"/>
</dbReference>
<reference evidence="10 11" key="1">
    <citation type="submission" date="2019-06" db="EMBL/GenBank/DDBJ databases">
        <title>Saccharibacillus brassicae sp. nov., an endophytic bacterium isolated from Chinese cabbage seeds (Brassica pekinensis).</title>
        <authorList>
            <person name="Jiang L."/>
            <person name="Lee J."/>
            <person name="Kim S.W."/>
        </authorList>
    </citation>
    <scope>NUCLEOTIDE SEQUENCE [LARGE SCALE GENOMIC DNA]</scope>
    <source>
        <strain evidence="11">KCTC 43072 / ATSA2</strain>
    </source>
</reference>
<dbReference type="PROSITE" id="PS50885">
    <property type="entry name" value="HAMP"/>
    <property type="match status" value="1"/>
</dbReference>
<evidence type="ECO:0000313" key="10">
    <source>
        <dbReference type="EMBL" id="QDH19850.1"/>
    </source>
</evidence>
<dbReference type="Gene3D" id="6.10.340.10">
    <property type="match status" value="1"/>
</dbReference>
<dbReference type="Pfam" id="PF12729">
    <property type="entry name" value="4HB_MCP_1"/>
    <property type="match status" value="1"/>
</dbReference>
<protein>
    <submittedName>
        <fullName evidence="10">HAMP domain-containing protein</fullName>
    </submittedName>
</protein>
<dbReference type="PROSITE" id="PS50111">
    <property type="entry name" value="CHEMOTAXIS_TRANSDUC_2"/>
    <property type="match status" value="1"/>
</dbReference>
<keyword evidence="7" id="KW-1133">Transmembrane helix</keyword>
<dbReference type="SMART" id="SM00304">
    <property type="entry name" value="HAMP"/>
    <property type="match status" value="1"/>
</dbReference>
<evidence type="ECO:0000313" key="11">
    <source>
        <dbReference type="Proteomes" id="UP000316968"/>
    </source>
</evidence>
<evidence type="ECO:0000256" key="2">
    <source>
        <dbReference type="ARBA" id="ARBA00022475"/>
    </source>
</evidence>
<evidence type="ECO:0000256" key="1">
    <source>
        <dbReference type="ARBA" id="ARBA00004236"/>
    </source>
</evidence>
<sequence>MKISIQTKLLSGFLGVILLLVLISLVSLSNLDGMGRQAKEVNTKWMPSVTLLGTMNGDVSDVERLVLNMIVENRSSQFASIQESYTALTAKIEQEREQYQQLIRTEEEQQLYDQFSQNYDAFIAELPPLIQAAQNNQAESARELHRQAYGTWSAANDSVLKLIELDNREAGLKSNEAVDKAGFATNLVVGLSATAIVLAVLIAVLLGRMIAIPLKRVQKAAERIAAGDLTGEAIRVRGRDEIGGLAESFNVMTLSLRELIESVAASSELVAASSEELTASAEQNKLASEQIAATVQETAAGTIRQVDIAETSAQAMQEMSIGADQIATRAQTVSESAAEASHKSQSGNEAIREAIVQMDSIRDSVASMSGVVKELGTRSEEIGTITNDITAISSQTNLLALNAAIEAARAGEAGRGFAVVADEVRKLAEQSSESAKRITELVSLIQSDTHSAITAAESNDREVYKGIELVSAAGSAFENILEAVGQVASDIEEVSAGAEQMSASTTEILHYVQQSSTIAGEASSGMTEVSAATQEQLASMEEIASSSSSLSETAEQLYQNVNRFKI</sequence>
<dbReference type="InterPro" id="IPR004089">
    <property type="entry name" value="MCPsignal_dom"/>
</dbReference>
<dbReference type="Pfam" id="PF00015">
    <property type="entry name" value="MCPsignal"/>
    <property type="match status" value="1"/>
</dbReference>
<evidence type="ECO:0000256" key="5">
    <source>
        <dbReference type="ARBA" id="ARBA00029447"/>
    </source>
</evidence>
<keyword evidence="7" id="KW-0812">Transmembrane</keyword>
<dbReference type="InterPro" id="IPR035440">
    <property type="entry name" value="4HB_MCP_dom_sf"/>
</dbReference>
<dbReference type="InterPro" id="IPR004090">
    <property type="entry name" value="Chemotax_Me-accpt_rcpt"/>
</dbReference>
<accession>A0A4Y6USW4</accession>
<organism evidence="10 11">
    <name type="scientific">Saccharibacillus brassicae</name>
    <dbReference type="NCBI Taxonomy" id="2583377"/>
    <lineage>
        <taxon>Bacteria</taxon>
        <taxon>Bacillati</taxon>
        <taxon>Bacillota</taxon>
        <taxon>Bacilli</taxon>
        <taxon>Bacillales</taxon>
        <taxon>Paenibacillaceae</taxon>
        <taxon>Saccharibacillus</taxon>
    </lineage>
</organism>
<proteinExistence type="inferred from homology"/>